<evidence type="ECO:0000313" key="6">
    <source>
        <dbReference type="Proteomes" id="UP001215712"/>
    </source>
</evidence>
<organism evidence="5 6">
    <name type="scientific">Penicillium malachiteum</name>
    <dbReference type="NCBI Taxonomy" id="1324776"/>
    <lineage>
        <taxon>Eukaryota</taxon>
        <taxon>Fungi</taxon>
        <taxon>Dikarya</taxon>
        <taxon>Ascomycota</taxon>
        <taxon>Pezizomycotina</taxon>
        <taxon>Eurotiomycetes</taxon>
        <taxon>Eurotiomycetidae</taxon>
        <taxon>Eurotiales</taxon>
        <taxon>Aspergillaceae</taxon>
        <taxon>Penicillium</taxon>
    </lineage>
</organism>
<dbReference type="PANTHER" id="PTHR13471:SF0">
    <property type="entry name" value="NUCLEAR EXOSOME REGULATOR NRDE2"/>
    <property type="match status" value="1"/>
</dbReference>
<evidence type="ECO:0000256" key="3">
    <source>
        <dbReference type="ARBA" id="ARBA00023242"/>
    </source>
</evidence>
<gene>
    <name evidence="5" type="ORF">N7493_002363</name>
</gene>
<comment type="similarity">
    <text evidence="2">Belongs to the NRDE2 family.</text>
</comment>
<keyword evidence="3" id="KW-0539">Nucleus</keyword>
<evidence type="ECO:0000313" key="5">
    <source>
        <dbReference type="EMBL" id="KAJ5733577.1"/>
    </source>
</evidence>
<dbReference type="AlphaFoldDB" id="A0AAD6HSE0"/>
<dbReference type="GO" id="GO:1902369">
    <property type="term" value="P:negative regulation of RNA catabolic process"/>
    <property type="evidence" value="ECO:0007669"/>
    <property type="project" value="TreeGrafter"/>
</dbReference>
<evidence type="ECO:0000256" key="4">
    <source>
        <dbReference type="SAM" id="MobiDB-lite"/>
    </source>
</evidence>
<protein>
    <recommendedName>
        <fullName evidence="7">DUF1740-domain-containing protein</fullName>
    </recommendedName>
</protein>
<feature type="compositionally biased region" description="Basic and acidic residues" evidence="4">
    <location>
        <begin position="27"/>
        <end position="47"/>
    </location>
</feature>
<evidence type="ECO:0000256" key="1">
    <source>
        <dbReference type="ARBA" id="ARBA00004123"/>
    </source>
</evidence>
<evidence type="ECO:0008006" key="7">
    <source>
        <dbReference type="Google" id="ProtNLM"/>
    </source>
</evidence>
<feature type="region of interest" description="Disordered" evidence="4">
    <location>
        <begin position="1"/>
        <end position="48"/>
    </location>
</feature>
<feature type="compositionally biased region" description="Basic and acidic residues" evidence="4">
    <location>
        <begin position="189"/>
        <end position="212"/>
    </location>
</feature>
<dbReference type="EMBL" id="JAQJAN010000003">
    <property type="protein sequence ID" value="KAJ5733577.1"/>
    <property type="molecule type" value="Genomic_DNA"/>
</dbReference>
<dbReference type="Pfam" id="PF08424">
    <property type="entry name" value="NRDE-2"/>
    <property type="match status" value="1"/>
</dbReference>
<evidence type="ECO:0000256" key="2">
    <source>
        <dbReference type="ARBA" id="ARBA00009265"/>
    </source>
</evidence>
<comment type="caution">
    <text evidence="5">The sequence shown here is derived from an EMBL/GenBank/DDBJ whole genome shotgun (WGS) entry which is preliminary data.</text>
</comment>
<reference evidence="5" key="1">
    <citation type="journal article" date="2023" name="IMA Fungus">
        <title>Comparative genomic study of the Penicillium genus elucidates a diverse pangenome and 15 lateral gene transfer events.</title>
        <authorList>
            <person name="Petersen C."/>
            <person name="Sorensen T."/>
            <person name="Nielsen M.R."/>
            <person name="Sondergaard T.E."/>
            <person name="Sorensen J.L."/>
            <person name="Fitzpatrick D.A."/>
            <person name="Frisvad J.C."/>
            <person name="Nielsen K.L."/>
        </authorList>
    </citation>
    <scope>NUCLEOTIDE SEQUENCE</scope>
    <source>
        <strain evidence="5">IBT 17514</strain>
    </source>
</reference>
<comment type="subcellular location">
    <subcellularLocation>
        <location evidence="1">Nucleus</location>
    </subcellularLocation>
</comment>
<dbReference type="InterPro" id="IPR013633">
    <property type="entry name" value="NRDE-2"/>
</dbReference>
<accession>A0AAD6HSE0</accession>
<dbReference type="GO" id="GO:0031048">
    <property type="term" value="P:regulatory ncRNA-mediated heterochromatin formation"/>
    <property type="evidence" value="ECO:0007669"/>
    <property type="project" value="TreeGrafter"/>
</dbReference>
<dbReference type="Proteomes" id="UP001215712">
    <property type="component" value="Unassembled WGS sequence"/>
</dbReference>
<sequence>MHADFSNKVESSVPKFGSFKLPPGASDKAEPSSDRHRSTRERTREQATTKNILNIDTPAHVIVATSNLNVVDSREKQPGVASIVHLGSDIHRSNTQKLGEASLPNGLHINPAHCVHPVDDLFVIDLVGDPDIHKYGRKKRWNVPDYSLFGAGYVLGLGKTHRIDRHESRGDYVVLRPTMAADSVFKGPERDALSATRDTREIGKTQRKDRNESLVPSIMETMRDSLFSNQIHQSSQLLNRAQPSHLDATADFVSFDADDIDPSADTDQSLTSAIDHEAEERVRDAALSKASEENPDDVSAWLRFIDHQDVLIPGSHDESRNLTRAEQHSLADKKLFIYEKALRKVGQSVQKDRLLLGRLQVGAQIWDRRKVLDQWKATLRENPEFIGLWVKYLDFFQADSPNFILHQCIAAHMESLRIISSARSRDTGNSLAQVYVFLRLTILYRDAGYNELAVGLWQALFEFSYFKPESVKNVDDALSSFNDFWESETTRIGEIGAKGWESGTNSDVDPVSIEYSSHINDSSLLESWVEAERERMDKLKMPSRSLDGTTPPFDDPYNIVLFSDLRGVLRLFEDCKLDSLIEAFLCFCQLPILTSSSNIQTARLWSGDSFVRNELVEDPHLTLNSWMSPHLDTLQAEEAPKPRLPFMYPLQNFLHTTDTLFANPELWFFSFQSKRDHFSQREWVQRTLQLLISRHSSNAELTEYCLALEFLYAPKSAKKFAKTALKERPTSLRLWNALAMMEIRSNSRDKALAIWSNALSNSFSWSSEEALERSLIWQSWAWQYVEQGEKSAASYILHSVGNEKIDLPGIPQQGEMHSSLSATATLRTQKLLRELQGQALASKNGQAYVAYTDCLGLVYYLTYWPFKSTIDVYADAVSQVEQLPSDLEGLKAFTTELLHQARARLVWDRIKNGPKIDSEKPTEYRELLEESIALFRHNTIFSTICMWNESRVLRIDRLRVDKLLQQDSEQQHKLTDVLSLNEPISNTLLPIWLEMSSGGGESWRVRSLFETALAGVYSRARANLTIWKLYMIYELDHVKDMSAAKTVFQRAIQACPWSKELIMFGFEKLRGSSGLSVDELRQLLLVLGDRQLRLRLDIRNEVIRQAADEAQADQEMTDIPSADV</sequence>
<dbReference type="PANTHER" id="PTHR13471">
    <property type="entry name" value="TETRATRICOPEPTIDE-LIKE HELICAL"/>
    <property type="match status" value="1"/>
</dbReference>
<reference evidence="5" key="2">
    <citation type="submission" date="2023-01" db="EMBL/GenBank/DDBJ databases">
        <authorList>
            <person name="Petersen C."/>
        </authorList>
    </citation>
    <scope>NUCLEOTIDE SEQUENCE</scope>
    <source>
        <strain evidence="5">IBT 17514</strain>
    </source>
</reference>
<keyword evidence="6" id="KW-1185">Reference proteome</keyword>
<proteinExistence type="inferred from homology"/>
<name>A0AAD6HSE0_9EURO</name>
<dbReference type="GO" id="GO:0071013">
    <property type="term" value="C:catalytic step 2 spliceosome"/>
    <property type="evidence" value="ECO:0007669"/>
    <property type="project" value="TreeGrafter"/>
</dbReference>
<feature type="region of interest" description="Disordered" evidence="4">
    <location>
        <begin position="189"/>
        <end position="215"/>
    </location>
</feature>